<evidence type="ECO:0000313" key="3">
    <source>
        <dbReference type="EMBL" id="KAK4749572.1"/>
    </source>
</evidence>
<dbReference type="AlphaFoldDB" id="A0AAN7JLR9"/>
<dbReference type="Proteomes" id="UP001345219">
    <property type="component" value="Chromosome 21"/>
</dbReference>
<feature type="transmembrane region" description="Helical" evidence="2">
    <location>
        <begin position="92"/>
        <end position="117"/>
    </location>
</feature>
<keyword evidence="2" id="KW-1133">Transmembrane helix</keyword>
<comment type="caution">
    <text evidence="3">The sequence shown here is derived from an EMBL/GenBank/DDBJ whole genome shotgun (WGS) entry which is preliminary data.</text>
</comment>
<sequence>MPNLSSLFLAGRLTLAPARLLLPSRPLRAATSASSVSGDQPAAPPAHFVKGIQRPEAVSPTYTHLVSSASPSAIDGVKLKARGFRASPELGLLSLLFVLSMAIGSIICVAIVSLTSLTSFRRLAASMEELYKVVSEEMPGTLSSLKLSSLEINELTRQLSNIRQKIPGKKERGKKN</sequence>
<evidence type="ECO:0000313" key="4">
    <source>
        <dbReference type="Proteomes" id="UP001345219"/>
    </source>
</evidence>
<keyword evidence="2" id="KW-0472">Membrane</keyword>
<dbReference type="PANTHER" id="PTHR33825">
    <property type="entry name" value="CHITINASE-LIKE PROTEIN"/>
    <property type="match status" value="1"/>
</dbReference>
<proteinExistence type="predicted"/>
<keyword evidence="2" id="KW-0812">Transmembrane</keyword>
<gene>
    <name evidence="3" type="ORF">SAY87_027021</name>
</gene>
<feature type="coiled-coil region" evidence="1">
    <location>
        <begin position="145"/>
        <end position="172"/>
    </location>
</feature>
<keyword evidence="1" id="KW-0175">Coiled coil</keyword>
<name>A0AAN7JLR9_9MYRT</name>
<dbReference type="PANTHER" id="PTHR33825:SF4">
    <property type="entry name" value="OS05G0137600 PROTEIN"/>
    <property type="match status" value="1"/>
</dbReference>
<reference evidence="3 4" key="1">
    <citation type="journal article" date="2023" name="Hortic Res">
        <title>Pangenome of water caltrop reveals structural variations and asymmetric subgenome divergence after allopolyploidization.</title>
        <authorList>
            <person name="Zhang X."/>
            <person name="Chen Y."/>
            <person name="Wang L."/>
            <person name="Yuan Y."/>
            <person name="Fang M."/>
            <person name="Shi L."/>
            <person name="Lu R."/>
            <person name="Comes H.P."/>
            <person name="Ma Y."/>
            <person name="Chen Y."/>
            <person name="Huang G."/>
            <person name="Zhou Y."/>
            <person name="Zheng Z."/>
            <person name="Qiu Y."/>
        </authorList>
    </citation>
    <scope>NUCLEOTIDE SEQUENCE [LARGE SCALE GENOMIC DNA]</scope>
    <source>
        <tissue evidence="3">Roots</tissue>
    </source>
</reference>
<dbReference type="EMBL" id="JAXIOK010000018">
    <property type="protein sequence ID" value="KAK4749572.1"/>
    <property type="molecule type" value="Genomic_DNA"/>
</dbReference>
<accession>A0AAN7JLR9</accession>
<organism evidence="3 4">
    <name type="scientific">Trapa incisa</name>
    <dbReference type="NCBI Taxonomy" id="236973"/>
    <lineage>
        <taxon>Eukaryota</taxon>
        <taxon>Viridiplantae</taxon>
        <taxon>Streptophyta</taxon>
        <taxon>Embryophyta</taxon>
        <taxon>Tracheophyta</taxon>
        <taxon>Spermatophyta</taxon>
        <taxon>Magnoliopsida</taxon>
        <taxon>eudicotyledons</taxon>
        <taxon>Gunneridae</taxon>
        <taxon>Pentapetalae</taxon>
        <taxon>rosids</taxon>
        <taxon>malvids</taxon>
        <taxon>Myrtales</taxon>
        <taxon>Lythraceae</taxon>
        <taxon>Trapa</taxon>
    </lineage>
</organism>
<evidence type="ECO:0000256" key="2">
    <source>
        <dbReference type="SAM" id="Phobius"/>
    </source>
</evidence>
<protein>
    <submittedName>
        <fullName evidence="3">Uncharacterized protein</fullName>
    </submittedName>
</protein>
<evidence type="ECO:0000256" key="1">
    <source>
        <dbReference type="SAM" id="Coils"/>
    </source>
</evidence>
<keyword evidence="4" id="KW-1185">Reference proteome</keyword>